<dbReference type="OrthoDB" id="6148792at2759"/>
<organism evidence="1">
    <name type="scientific">Octopus bimaculoides</name>
    <name type="common">California two-spotted octopus</name>
    <dbReference type="NCBI Taxonomy" id="37653"/>
    <lineage>
        <taxon>Eukaryota</taxon>
        <taxon>Metazoa</taxon>
        <taxon>Spiralia</taxon>
        <taxon>Lophotrochozoa</taxon>
        <taxon>Mollusca</taxon>
        <taxon>Cephalopoda</taxon>
        <taxon>Coleoidea</taxon>
        <taxon>Octopodiformes</taxon>
        <taxon>Octopoda</taxon>
        <taxon>Incirrata</taxon>
        <taxon>Octopodidae</taxon>
        <taxon>Octopus</taxon>
    </lineage>
</organism>
<proteinExistence type="predicted"/>
<protein>
    <recommendedName>
        <fullName evidence="2">DUF4371 domain-containing protein</fullName>
    </recommendedName>
</protein>
<dbReference type="PANTHER" id="PTHR37162:SF1">
    <property type="entry name" value="BED-TYPE DOMAIN-CONTAINING PROTEIN"/>
    <property type="match status" value="1"/>
</dbReference>
<sequence>MIAALKKIIDSCLILLEAKDCSANGIFSSIERFFTLHNIPFENLRGFASDNASVMMGQKGSVQALLKNKVPSLFIQGCVCHSMHICTSKACSELTSCLELARSIYSFLSNSPKRLQEYEEFQAFIQTNPHKLLHPCVANKRKLSLEQVVKRILEQWPALVLFFITAATEDNNSAASNVLNSLTNPITEMYYASLAYILPDIIKLNLDFQSESYRMHKLHNSIK</sequence>
<dbReference type="AlphaFoldDB" id="A0A0L8HUN4"/>
<dbReference type="PANTHER" id="PTHR37162">
    <property type="entry name" value="HAT FAMILY DIMERISATION DOMAINCONTAINING PROTEIN-RELATED"/>
    <property type="match status" value="1"/>
</dbReference>
<reference evidence="1" key="1">
    <citation type="submission" date="2015-07" db="EMBL/GenBank/DDBJ databases">
        <title>MeaNS - Measles Nucleotide Surveillance Program.</title>
        <authorList>
            <person name="Tran T."/>
            <person name="Druce J."/>
        </authorList>
    </citation>
    <scope>NUCLEOTIDE SEQUENCE</scope>
    <source>
        <strain evidence="1">UCB-OBI-ISO-001</strain>
        <tissue evidence="1">Gonad</tissue>
    </source>
</reference>
<evidence type="ECO:0008006" key="2">
    <source>
        <dbReference type="Google" id="ProtNLM"/>
    </source>
</evidence>
<feature type="non-terminal residue" evidence="1">
    <location>
        <position position="223"/>
    </location>
</feature>
<dbReference type="InterPro" id="IPR012337">
    <property type="entry name" value="RNaseH-like_sf"/>
</dbReference>
<dbReference type="SUPFAM" id="SSF53098">
    <property type="entry name" value="Ribonuclease H-like"/>
    <property type="match status" value="1"/>
</dbReference>
<dbReference type="EMBL" id="KQ417272">
    <property type="protein sequence ID" value="KOF92909.1"/>
    <property type="molecule type" value="Genomic_DNA"/>
</dbReference>
<gene>
    <name evidence="1" type="ORF">OCBIM_22005679mg</name>
</gene>
<evidence type="ECO:0000313" key="1">
    <source>
        <dbReference type="EMBL" id="KOF92909.1"/>
    </source>
</evidence>
<accession>A0A0L8HUN4</accession>
<name>A0A0L8HUN4_OCTBM</name>